<dbReference type="Pfam" id="PF10458">
    <property type="entry name" value="Val_tRNA-synt_C"/>
    <property type="match status" value="1"/>
</dbReference>
<comment type="function">
    <text evidence="11">Catalyzes the attachment of valine to tRNA(Val). As ValRS can inadvertently accommodate and process structurally similar amino acids such as threonine, to avoid such errors, it has a 'posttransfer' editing activity that hydrolyzes mischarged Thr-tRNA(Val) in a tRNA-dependent manner.</text>
</comment>
<evidence type="ECO:0000256" key="5">
    <source>
        <dbReference type="ARBA" id="ARBA00022741"/>
    </source>
</evidence>
<dbReference type="GO" id="GO:0006438">
    <property type="term" value="P:valyl-tRNA aminoacylation"/>
    <property type="evidence" value="ECO:0007669"/>
    <property type="project" value="UniProtKB-UniRule"/>
</dbReference>
<dbReference type="Pfam" id="PF00133">
    <property type="entry name" value="tRNA-synt_1"/>
    <property type="match status" value="1"/>
</dbReference>
<dbReference type="InterPro" id="IPR013155">
    <property type="entry name" value="M/V/L/I-tRNA-synth_anticd-bd"/>
</dbReference>
<evidence type="ECO:0000256" key="1">
    <source>
        <dbReference type="ARBA" id="ARBA00004496"/>
    </source>
</evidence>
<accession>A0A2P5T062</accession>
<dbReference type="Pfam" id="PF08264">
    <property type="entry name" value="Anticodon_1"/>
    <property type="match status" value="1"/>
</dbReference>
<dbReference type="FunFam" id="3.90.740.10:FF:000003">
    <property type="entry name" value="Valine--tRNA ligase"/>
    <property type="match status" value="1"/>
</dbReference>
<dbReference type="InterPro" id="IPR009008">
    <property type="entry name" value="Val/Leu/Ile-tRNA-synth_edit"/>
</dbReference>
<keyword evidence="3 11" id="KW-0963">Cytoplasm</keyword>
<dbReference type="InterPro" id="IPR014729">
    <property type="entry name" value="Rossmann-like_a/b/a_fold"/>
</dbReference>
<feature type="binding site" evidence="11">
    <location>
        <position position="557"/>
    </location>
    <ligand>
        <name>ATP</name>
        <dbReference type="ChEBI" id="CHEBI:30616"/>
    </ligand>
</feature>
<comment type="subcellular location">
    <subcellularLocation>
        <location evidence="1 11">Cytoplasm</location>
    </subcellularLocation>
</comment>
<dbReference type="InterPro" id="IPR019499">
    <property type="entry name" value="Val-tRNA_synth_tRNA-bd"/>
</dbReference>
<dbReference type="Gene3D" id="3.40.50.620">
    <property type="entry name" value="HUPs"/>
    <property type="match status" value="2"/>
</dbReference>
<dbReference type="GO" id="GO:0004832">
    <property type="term" value="F:valine-tRNA ligase activity"/>
    <property type="evidence" value="ECO:0007669"/>
    <property type="project" value="UniProtKB-UniRule"/>
</dbReference>
<dbReference type="InterPro" id="IPR002300">
    <property type="entry name" value="aa-tRNA-synth_Ia"/>
</dbReference>
<dbReference type="InterPro" id="IPR037118">
    <property type="entry name" value="Val-tRNA_synth_C_sf"/>
</dbReference>
<dbReference type="SUPFAM" id="SSF50677">
    <property type="entry name" value="ValRS/IleRS/LeuRS editing domain"/>
    <property type="match status" value="1"/>
</dbReference>
<dbReference type="GO" id="GO:0005524">
    <property type="term" value="F:ATP binding"/>
    <property type="evidence" value="ECO:0007669"/>
    <property type="project" value="UniProtKB-UniRule"/>
</dbReference>
<dbReference type="FunFam" id="3.90.740.10:FF:000004">
    <property type="entry name" value="Valine--tRNA ligase"/>
    <property type="match status" value="1"/>
</dbReference>
<dbReference type="SUPFAM" id="SSF52374">
    <property type="entry name" value="Nucleotidylyl transferase"/>
    <property type="match status" value="1"/>
</dbReference>
<dbReference type="PROSITE" id="PS00178">
    <property type="entry name" value="AA_TRNA_LIGASE_I"/>
    <property type="match status" value="1"/>
</dbReference>
<dbReference type="FunFam" id="3.40.50.620:FF:000073">
    <property type="entry name" value="Valine--tRNA ligase"/>
    <property type="match status" value="1"/>
</dbReference>
<keyword evidence="4 11" id="KW-0436">Ligase</keyword>
<dbReference type="InterPro" id="IPR009080">
    <property type="entry name" value="tRNAsynth_Ia_anticodon-bd"/>
</dbReference>
<dbReference type="GO" id="GO:0002161">
    <property type="term" value="F:aminoacyl-tRNA deacylase activity"/>
    <property type="evidence" value="ECO:0007669"/>
    <property type="project" value="InterPro"/>
</dbReference>
<dbReference type="Gene3D" id="3.90.740.10">
    <property type="entry name" value="Valyl/Leucyl/Isoleucyl-tRNA synthetase, editing domain"/>
    <property type="match status" value="2"/>
</dbReference>
<dbReference type="Gene3D" id="1.10.287.380">
    <property type="entry name" value="Valyl-tRNA synthetase, C-terminal domain"/>
    <property type="match status" value="1"/>
</dbReference>
<keyword evidence="8 11" id="KW-0175">Coiled coil</keyword>
<evidence type="ECO:0000256" key="9">
    <source>
        <dbReference type="ARBA" id="ARBA00023146"/>
    </source>
</evidence>
<dbReference type="CDD" id="cd00817">
    <property type="entry name" value="ValRS_core"/>
    <property type="match status" value="1"/>
</dbReference>
<dbReference type="Proteomes" id="UP000296153">
    <property type="component" value="Unassembled WGS sequence"/>
</dbReference>
<feature type="domain" description="Valyl-tRNA synthetase tRNA-binding arm" evidence="14">
    <location>
        <begin position="888"/>
        <end position="941"/>
    </location>
</feature>
<dbReference type="Gene3D" id="1.10.730.10">
    <property type="entry name" value="Isoleucyl-tRNA Synthetase, Domain 1"/>
    <property type="match status" value="1"/>
</dbReference>
<dbReference type="EMBL" id="PDKT01000002">
    <property type="protein sequence ID" value="PPI87942.1"/>
    <property type="molecule type" value="Genomic_DNA"/>
</dbReference>
<protein>
    <recommendedName>
        <fullName evidence="11">Valine--tRNA ligase</fullName>
        <ecNumber evidence="11">6.1.1.9</ecNumber>
    </recommendedName>
    <alternativeName>
        <fullName evidence="11">Valyl-tRNA synthetase</fullName>
        <shortName evidence="11">ValRS</shortName>
    </alternativeName>
</protein>
<dbReference type="RefSeq" id="WP_136130970.1">
    <property type="nucleotide sequence ID" value="NZ_PDKT01000002.1"/>
</dbReference>
<keyword evidence="5 11" id="KW-0547">Nucleotide-binding</keyword>
<feature type="short sequence motif" description="'HIGH' region" evidence="11">
    <location>
        <begin position="42"/>
        <end position="52"/>
    </location>
</feature>
<comment type="subunit">
    <text evidence="2 11">Monomer.</text>
</comment>
<dbReference type="InterPro" id="IPR001412">
    <property type="entry name" value="aa-tRNA-synth_I_CS"/>
</dbReference>
<sequence>MEKKFDPRNFEKTIYEYWEKNGYFKPNGDLNRESFCIMLPPPNVTGNLHMGHAFQQTIMDIIIRYHRMQGKNTLWQTGTDHAGIATQIIIENKIKLEEGKIRQDYRRDEFIQKIWCWKKKLGNTINNQMRRLGNSVDWENERFTMDDSFSKAVKKAFIHLYNEKLIYRGIRLVNWDPKLCTAISDLEINNRDIQANIWYIRYPLFNGTKTIEGKNYLTIATTRPETLLGDTGVAVHPNDNRYKDLIGKSVVLPILERIIPIIGDKFVDINKGTGCVKITPAHDFVDYEVGLRHNLPMINIFTLDGCIREYSQIYDTKGIKINIYNNEIPKPFRKIDRFIARKNIVQMLSKLGLLEQIKTHNLTVPYGDRSGAIIEPMLTKQWYIHMKPLAVMAIEAVKKGYIKFIPKQYENMYFSWMSNIQDWCISRQLWWGHRIPAWYSNDGKIYVDYSEKKIRDKNNLGTNIILWQDNDVLDTWFSSSLWTFAALGWPENNKLLQTFHPTNVVVSGFDIIFFWIARMIMLTMYFIKDKHGKSQIPFKTVYMTGLIRDDQGQKMSKSKGNVVDPIDIIDGISLKQLLIKRTSNMLLPQLSKKICEITKKEFPNGIKPSGADAMRFTLAALTSTGRDINWDMKRLEGYRNFCNKLWNASRFVLMNLSHYEYHKNYQANTLSISDRWILSKFNSIVKIYREALDSYRFDIAANILYDFTWNEFCDWYLEIVKIILKNENNIAIKNSQNTLLFVLESLLRLAHPIIPFITEAIWQKIKIIKKVKDNTIMYQAFPIYEKAKEDKESEEHFDWIRQFITEMRNIRRKMNIKLNKHIDVFLANCSPFVIMIVKVNYNLLVKLGYLNKLTILVDKDQILMSITKTIKDAEIIIPTINTIDKNVELNRLNQDIIQLDLEIRKIRCKLDNNNFMSRAPKSIVMQEHNKLKQLEQFIERLMYQKIKIKNL</sequence>
<comment type="domain">
    <text evidence="11">The C-terminal coiled-coil domain is crucial for aminoacylation activity.</text>
</comment>
<evidence type="ECO:0000256" key="3">
    <source>
        <dbReference type="ARBA" id="ARBA00022490"/>
    </source>
</evidence>
<dbReference type="SUPFAM" id="SSF47323">
    <property type="entry name" value="Anticodon-binding domain of a subclass of class I aminoacyl-tRNA synthetases"/>
    <property type="match status" value="1"/>
</dbReference>
<dbReference type="PANTHER" id="PTHR11946">
    <property type="entry name" value="VALYL-TRNA SYNTHETASES"/>
    <property type="match status" value="1"/>
</dbReference>
<feature type="domain" description="Aminoacyl-tRNA synthetase class Ia" evidence="12">
    <location>
        <begin position="14"/>
        <end position="631"/>
    </location>
</feature>
<evidence type="ECO:0000256" key="11">
    <source>
        <dbReference type="HAMAP-Rule" id="MF_02004"/>
    </source>
</evidence>
<keyword evidence="6 11" id="KW-0067">ATP-binding</keyword>
<evidence type="ECO:0000256" key="7">
    <source>
        <dbReference type="ARBA" id="ARBA00022917"/>
    </source>
</evidence>
<dbReference type="GO" id="GO:0005829">
    <property type="term" value="C:cytosol"/>
    <property type="evidence" value="ECO:0007669"/>
    <property type="project" value="TreeGrafter"/>
</dbReference>
<evidence type="ECO:0000313" key="16">
    <source>
        <dbReference type="Proteomes" id="UP000296153"/>
    </source>
</evidence>
<evidence type="ECO:0000256" key="4">
    <source>
        <dbReference type="ARBA" id="ARBA00022598"/>
    </source>
</evidence>
<evidence type="ECO:0000259" key="13">
    <source>
        <dbReference type="Pfam" id="PF08264"/>
    </source>
</evidence>
<dbReference type="OrthoDB" id="9810365at2"/>
<feature type="domain" description="Methionyl/Valyl/Leucyl/Isoleucyl-tRNA synthetase anticodon-binding" evidence="13">
    <location>
        <begin position="674"/>
        <end position="825"/>
    </location>
</feature>
<dbReference type="FunFam" id="3.40.50.620:FF:000032">
    <property type="entry name" value="Valine--tRNA ligase"/>
    <property type="match status" value="1"/>
</dbReference>
<evidence type="ECO:0000256" key="6">
    <source>
        <dbReference type="ARBA" id="ARBA00022840"/>
    </source>
</evidence>
<dbReference type="InterPro" id="IPR033705">
    <property type="entry name" value="Anticodon_Ia_Val"/>
</dbReference>
<dbReference type="InterPro" id="IPR010978">
    <property type="entry name" value="tRNA-bd_arm"/>
</dbReference>
<keyword evidence="7 11" id="KW-0648">Protein biosynthesis</keyword>
<dbReference type="NCBIfam" id="NF004349">
    <property type="entry name" value="PRK05729.1"/>
    <property type="match status" value="1"/>
</dbReference>
<comment type="similarity">
    <text evidence="11">Belongs to the class-I aminoacyl-tRNA synthetase family. ValS type 1 subfamily.</text>
</comment>
<dbReference type="NCBIfam" id="TIGR00422">
    <property type="entry name" value="valS"/>
    <property type="match status" value="1"/>
</dbReference>
<proteinExistence type="inferred from homology"/>
<dbReference type="HAMAP" id="MF_02004">
    <property type="entry name" value="Val_tRNA_synth_type1"/>
    <property type="match status" value="1"/>
</dbReference>
<keyword evidence="9 11" id="KW-0030">Aminoacyl-tRNA synthetase</keyword>
<reference evidence="15 16" key="1">
    <citation type="journal article" date="2018" name="Genome Biol. Evol.">
        <title>Cladogenesis and Genomic Streamlining in Extracellular Endosymbionts of Tropical Stink Bugs.</title>
        <authorList>
            <person name="Otero-Bravo A."/>
            <person name="Goffredi S."/>
            <person name="Sabree Z.L."/>
        </authorList>
    </citation>
    <scope>NUCLEOTIDE SEQUENCE [LARGE SCALE GENOMIC DNA]</scope>
    <source>
        <strain evidence="15 16">SoEE</strain>
    </source>
</reference>
<dbReference type="CDD" id="cd07962">
    <property type="entry name" value="Anticodon_Ia_Val"/>
    <property type="match status" value="1"/>
</dbReference>
<evidence type="ECO:0000313" key="15">
    <source>
        <dbReference type="EMBL" id="PPI87942.1"/>
    </source>
</evidence>
<evidence type="ECO:0000259" key="14">
    <source>
        <dbReference type="Pfam" id="PF10458"/>
    </source>
</evidence>
<feature type="short sequence motif" description="'KMSKS' region" evidence="11">
    <location>
        <begin position="554"/>
        <end position="558"/>
    </location>
</feature>
<evidence type="ECO:0000256" key="2">
    <source>
        <dbReference type="ARBA" id="ARBA00011245"/>
    </source>
</evidence>
<dbReference type="InterPro" id="IPR002303">
    <property type="entry name" value="Valyl-tRNA_ligase"/>
</dbReference>
<dbReference type="SUPFAM" id="SSF46589">
    <property type="entry name" value="tRNA-binding arm"/>
    <property type="match status" value="1"/>
</dbReference>
<comment type="domain">
    <text evidence="11">ValRS has two distinct active sites: one for aminoacylation and one for editing. The misactivated threonine is translocated from the active site to the editing site.</text>
</comment>
<evidence type="ECO:0000256" key="10">
    <source>
        <dbReference type="ARBA" id="ARBA00047552"/>
    </source>
</evidence>
<gene>
    <name evidence="11" type="primary">valS</name>
    <name evidence="15" type="ORF">CRV12_01855</name>
</gene>
<comment type="catalytic activity">
    <reaction evidence="10 11">
        <text>tRNA(Val) + L-valine + ATP = L-valyl-tRNA(Val) + AMP + diphosphate</text>
        <dbReference type="Rhea" id="RHEA:10704"/>
        <dbReference type="Rhea" id="RHEA-COMP:9672"/>
        <dbReference type="Rhea" id="RHEA-COMP:9708"/>
        <dbReference type="ChEBI" id="CHEBI:30616"/>
        <dbReference type="ChEBI" id="CHEBI:33019"/>
        <dbReference type="ChEBI" id="CHEBI:57762"/>
        <dbReference type="ChEBI" id="CHEBI:78442"/>
        <dbReference type="ChEBI" id="CHEBI:78537"/>
        <dbReference type="ChEBI" id="CHEBI:456215"/>
        <dbReference type="EC" id="6.1.1.9"/>
    </reaction>
</comment>
<dbReference type="EC" id="6.1.1.9" evidence="11"/>
<comment type="caution">
    <text evidence="15">The sequence shown here is derived from an EMBL/GenBank/DDBJ whole genome shotgun (WGS) entry which is preliminary data.</text>
</comment>
<name>A0A2P5T062_9GAMM</name>
<dbReference type="PRINTS" id="PR00986">
    <property type="entry name" value="TRNASYNTHVAL"/>
</dbReference>
<dbReference type="PANTHER" id="PTHR11946:SF93">
    <property type="entry name" value="VALINE--TRNA LIGASE, CHLOROPLASTIC_MITOCHONDRIAL 2"/>
    <property type="match status" value="1"/>
</dbReference>
<evidence type="ECO:0000256" key="8">
    <source>
        <dbReference type="ARBA" id="ARBA00023054"/>
    </source>
</evidence>
<evidence type="ECO:0000259" key="12">
    <source>
        <dbReference type="Pfam" id="PF00133"/>
    </source>
</evidence>
<organism evidence="15 16">
    <name type="scientific">Candidatus Pantoea edessiphila</name>
    <dbReference type="NCBI Taxonomy" id="2044610"/>
    <lineage>
        <taxon>Bacteria</taxon>
        <taxon>Pseudomonadati</taxon>
        <taxon>Pseudomonadota</taxon>
        <taxon>Gammaproteobacteria</taxon>
        <taxon>Enterobacterales</taxon>
        <taxon>Erwiniaceae</taxon>
        <taxon>Pantoea</taxon>
    </lineage>
</organism>
<dbReference type="AlphaFoldDB" id="A0A2P5T062"/>
<dbReference type="FunFam" id="1.10.730.10:FF:000009">
    <property type="entry name" value="Valine--tRNA ligase, mitochondrial"/>
    <property type="match status" value="1"/>
</dbReference>